<dbReference type="AlphaFoldDB" id="A0A937F9K6"/>
<dbReference type="Pfam" id="PF02357">
    <property type="entry name" value="NusG"/>
    <property type="match status" value="1"/>
</dbReference>
<evidence type="ECO:0000256" key="3">
    <source>
        <dbReference type="ARBA" id="ARBA00023163"/>
    </source>
</evidence>
<keyword evidence="2" id="KW-0805">Transcription regulation</keyword>
<dbReference type="Proteomes" id="UP000659388">
    <property type="component" value="Unassembled WGS sequence"/>
</dbReference>
<evidence type="ECO:0000313" key="5">
    <source>
        <dbReference type="EMBL" id="MBL3657517.1"/>
    </source>
</evidence>
<dbReference type="InterPro" id="IPR043425">
    <property type="entry name" value="NusG-like"/>
</dbReference>
<organism evidence="5 6">
    <name type="scientific">Fulvivirga sediminis</name>
    <dbReference type="NCBI Taxonomy" id="2803949"/>
    <lineage>
        <taxon>Bacteria</taxon>
        <taxon>Pseudomonadati</taxon>
        <taxon>Bacteroidota</taxon>
        <taxon>Cytophagia</taxon>
        <taxon>Cytophagales</taxon>
        <taxon>Fulvivirgaceae</taxon>
        <taxon>Fulvivirga</taxon>
    </lineage>
</organism>
<reference evidence="5" key="1">
    <citation type="submission" date="2021-01" db="EMBL/GenBank/DDBJ databases">
        <title>Fulvivirga kasyanovii gen. nov., sp nov., a novel member of the phylum Bacteroidetes isolated from seawater in a mussel farm.</title>
        <authorList>
            <person name="Zhao L.-H."/>
            <person name="Wang Z.-J."/>
        </authorList>
    </citation>
    <scope>NUCLEOTIDE SEQUENCE</scope>
    <source>
        <strain evidence="5">2943</strain>
    </source>
</reference>
<dbReference type="GO" id="GO:0006354">
    <property type="term" value="P:DNA-templated transcription elongation"/>
    <property type="evidence" value="ECO:0007669"/>
    <property type="project" value="InterPro"/>
</dbReference>
<dbReference type="GO" id="GO:0031564">
    <property type="term" value="P:transcription antitermination"/>
    <property type="evidence" value="ECO:0007669"/>
    <property type="project" value="UniProtKB-KW"/>
</dbReference>
<evidence type="ECO:0000256" key="1">
    <source>
        <dbReference type="ARBA" id="ARBA00022814"/>
    </source>
</evidence>
<name>A0A937F9K6_9BACT</name>
<dbReference type="InterPro" id="IPR008991">
    <property type="entry name" value="Translation_prot_SH3-like_sf"/>
</dbReference>
<keyword evidence="3" id="KW-0804">Transcription</keyword>
<dbReference type="Gene3D" id="3.30.70.940">
    <property type="entry name" value="NusG, N-terminal domain"/>
    <property type="match status" value="1"/>
</dbReference>
<feature type="domain" description="NusG-like N-terminal" evidence="4">
    <location>
        <begin position="4"/>
        <end position="101"/>
    </location>
</feature>
<protein>
    <submittedName>
        <fullName evidence="5">UpxY family transcription antiterminator</fullName>
    </submittedName>
</protein>
<dbReference type="InterPro" id="IPR006645">
    <property type="entry name" value="NGN-like_dom"/>
</dbReference>
<dbReference type="EMBL" id="JAESIY010000008">
    <property type="protein sequence ID" value="MBL3657517.1"/>
    <property type="molecule type" value="Genomic_DNA"/>
</dbReference>
<comment type="caution">
    <text evidence="5">The sequence shown here is derived from an EMBL/GenBank/DDBJ whole genome shotgun (WGS) entry which is preliminary data.</text>
</comment>
<dbReference type="SMART" id="SM00738">
    <property type="entry name" value="NGN"/>
    <property type="match status" value="1"/>
</dbReference>
<sequence length="168" mass="19434">MYINKRWYVLYTMPNAEKNVRDRLLKKNLEVFLPLRTKIVQRCDRKKKIQTPLFPGYVFTKLKISEFHDVYEVSGFLRFLSTNGKKDVVPDEEIETIKVLLRGEPSICAQKLELGENVKISNGPFAGLEGQLMSYKGEKRLIVLLNSIQQSVMLEIGEEVLECSEYVS</sequence>
<dbReference type="PANTHER" id="PTHR30265:SF4">
    <property type="entry name" value="KOW MOTIF FAMILY PROTEIN, EXPRESSED"/>
    <property type="match status" value="1"/>
</dbReference>
<keyword evidence="1" id="KW-0889">Transcription antitermination</keyword>
<dbReference type="NCBIfam" id="NF033644">
    <property type="entry name" value="antiterm_UpxY"/>
    <property type="match status" value="1"/>
</dbReference>
<dbReference type="RefSeq" id="WP_202245305.1">
    <property type="nucleotide sequence ID" value="NZ_JAESIY010000008.1"/>
</dbReference>
<gene>
    <name evidence="5" type="ORF">JL102_15320</name>
</gene>
<evidence type="ECO:0000259" key="4">
    <source>
        <dbReference type="SMART" id="SM00738"/>
    </source>
</evidence>
<evidence type="ECO:0000256" key="2">
    <source>
        <dbReference type="ARBA" id="ARBA00023015"/>
    </source>
</evidence>
<dbReference type="PANTHER" id="PTHR30265">
    <property type="entry name" value="RHO-INTERACTING TRANSCRIPTION TERMINATION FACTOR NUSG"/>
    <property type="match status" value="1"/>
</dbReference>
<accession>A0A937F9K6</accession>
<keyword evidence="6" id="KW-1185">Reference proteome</keyword>
<dbReference type="InterPro" id="IPR036735">
    <property type="entry name" value="NGN_dom_sf"/>
</dbReference>
<dbReference type="SUPFAM" id="SSF50104">
    <property type="entry name" value="Translation proteins SH3-like domain"/>
    <property type="match status" value="1"/>
</dbReference>
<dbReference type="SUPFAM" id="SSF82679">
    <property type="entry name" value="N-utilization substance G protein NusG, N-terminal domain"/>
    <property type="match status" value="1"/>
</dbReference>
<proteinExistence type="predicted"/>
<evidence type="ECO:0000313" key="6">
    <source>
        <dbReference type="Proteomes" id="UP000659388"/>
    </source>
</evidence>